<comment type="similarity">
    <text evidence="1">Belongs to the RelE toxin family.</text>
</comment>
<dbReference type="Proteomes" id="UP001055429">
    <property type="component" value="Chromosome"/>
</dbReference>
<accession>A0ABY4SLL2</accession>
<reference evidence="3" key="1">
    <citation type="submission" date="2022-05" db="EMBL/GenBank/DDBJ databases">
        <title>Brevundimonas albigilva TT17 genome sequence.</title>
        <authorList>
            <person name="Lee K."/>
            <person name="Son H."/>
        </authorList>
    </citation>
    <scope>NUCLEOTIDE SEQUENCE</scope>
    <source>
        <strain evidence="3">TT17</strain>
    </source>
</reference>
<dbReference type="InterPro" id="IPR051803">
    <property type="entry name" value="TA_system_RelE-like_toxin"/>
</dbReference>
<dbReference type="NCBIfam" id="TIGR02385">
    <property type="entry name" value="RelE_StbE"/>
    <property type="match status" value="1"/>
</dbReference>
<keyword evidence="2" id="KW-1277">Toxin-antitoxin system</keyword>
<sequence>MVGRGVADLLDAYAFIAADNPSAAERVQDRLVEAARTLRDLPNRGREGRKHGTRELKVSDTPYLIVYTVGGEAVTILRLWHGARKPFE</sequence>
<protein>
    <submittedName>
        <fullName evidence="3">Type II toxin-antitoxin system RelE/ParE family toxin</fullName>
    </submittedName>
</protein>
<dbReference type="EMBL" id="CP097649">
    <property type="protein sequence ID" value="URI14955.1"/>
    <property type="molecule type" value="Genomic_DNA"/>
</dbReference>
<dbReference type="InterPro" id="IPR007712">
    <property type="entry name" value="RelE/ParE_toxin"/>
</dbReference>
<dbReference type="PANTHER" id="PTHR33755">
    <property type="entry name" value="TOXIN PARE1-RELATED"/>
    <property type="match status" value="1"/>
</dbReference>
<name>A0ABY4SLL2_9CAUL</name>
<dbReference type="Gene3D" id="3.30.2310.20">
    <property type="entry name" value="RelE-like"/>
    <property type="match status" value="1"/>
</dbReference>
<dbReference type="Pfam" id="PF05016">
    <property type="entry name" value="ParE_toxin"/>
    <property type="match status" value="1"/>
</dbReference>
<evidence type="ECO:0000256" key="1">
    <source>
        <dbReference type="ARBA" id="ARBA00006226"/>
    </source>
</evidence>
<dbReference type="InterPro" id="IPR035093">
    <property type="entry name" value="RelE/ParE_toxin_dom_sf"/>
</dbReference>
<evidence type="ECO:0000313" key="3">
    <source>
        <dbReference type="EMBL" id="URI14955.1"/>
    </source>
</evidence>
<evidence type="ECO:0000313" key="4">
    <source>
        <dbReference type="Proteomes" id="UP001055429"/>
    </source>
</evidence>
<organism evidence="3 4">
    <name type="scientific">Brevundimonas albigilva</name>
    <dbReference type="NCBI Taxonomy" id="1312364"/>
    <lineage>
        <taxon>Bacteria</taxon>
        <taxon>Pseudomonadati</taxon>
        <taxon>Pseudomonadota</taxon>
        <taxon>Alphaproteobacteria</taxon>
        <taxon>Caulobacterales</taxon>
        <taxon>Caulobacteraceae</taxon>
        <taxon>Brevundimonas</taxon>
    </lineage>
</organism>
<evidence type="ECO:0000256" key="2">
    <source>
        <dbReference type="ARBA" id="ARBA00022649"/>
    </source>
</evidence>
<gene>
    <name evidence="3" type="ORF">M8231_14285</name>
</gene>
<dbReference type="RefSeq" id="WP_249749417.1">
    <property type="nucleotide sequence ID" value="NZ_CP097298.1"/>
</dbReference>
<proteinExistence type="inferred from homology"/>
<keyword evidence="4" id="KW-1185">Reference proteome</keyword>